<organism evidence="2">
    <name type="scientific">marine sediment metagenome</name>
    <dbReference type="NCBI Taxonomy" id="412755"/>
    <lineage>
        <taxon>unclassified sequences</taxon>
        <taxon>metagenomes</taxon>
        <taxon>ecological metagenomes</taxon>
    </lineage>
</organism>
<name>X1DYB8_9ZZZZ</name>
<feature type="transmembrane region" description="Helical" evidence="1">
    <location>
        <begin position="6"/>
        <end position="28"/>
    </location>
</feature>
<proteinExistence type="predicted"/>
<keyword evidence="1" id="KW-0472">Membrane</keyword>
<gene>
    <name evidence="2" type="ORF">S01H4_66624</name>
</gene>
<dbReference type="AlphaFoldDB" id="X1DYB8"/>
<accession>X1DYB8</accession>
<evidence type="ECO:0000313" key="2">
    <source>
        <dbReference type="EMBL" id="GAH25282.1"/>
    </source>
</evidence>
<sequence length="66" mass="7659">YCKSELLVDMIVALSKYFPVIKIFAVVGGNHGRMGRKKNDAAPTDNFEYLIYHFVKQRLSDMKDIY</sequence>
<feature type="non-terminal residue" evidence="2">
    <location>
        <position position="66"/>
    </location>
</feature>
<feature type="non-terminal residue" evidence="2">
    <location>
        <position position="1"/>
    </location>
</feature>
<evidence type="ECO:0000256" key="1">
    <source>
        <dbReference type="SAM" id="Phobius"/>
    </source>
</evidence>
<reference evidence="2" key="1">
    <citation type="journal article" date="2014" name="Front. Microbiol.">
        <title>High frequency of phylogenetically diverse reductive dehalogenase-homologous genes in deep subseafloor sedimentary metagenomes.</title>
        <authorList>
            <person name="Kawai M."/>
            <person name="Futagami T."/>
            <person name="Toyoda A."/>
            <person name="Takaki Y."/>
            <person name="Nishi S."/>
            <person name="Hori S."/>
            <person name="Arai W."/>
            <person name="Tsubouchi T."/>
            <person name="Morono Y."/>
            <person name="Uchiyama I."/>
            <person name="Ito T."/>
            <person name="Fujiyama A."/>
            <person name="Inagaki F."/>
            <person name="Takami H."/>
        </authorList>
    </citation>
    <scope>NUCLEOTIDE SEQUENCE</scope>
    <source>
        <strain evidence="2">Expedition CK06-06</strain>
    </source>
</reference>
<protein>
    <submittedName>
        <fullName evidence="2">Uncharacterized protein</fullName>
    </submittedName>
</protein>
<comment type="caution">
    <text evidence="2">The sequence shown here is derived from an EMBL/GenBank/DDBJ whole genome shotgun (WGS) entry which is preliminary data.</text>
</comment>
<keyword evidence="1" id="KW-1133">Transmembrane helix</keyword>
<dbReference type="EMBL" id="BART01041370">
    <property type="protein sequence ID" value="GAH25282.1"/>
    <property type="molecule type" value="Genomic_DNA"/>
</dbReference>
<keyword evidence="1" id="KW-0812">Transmembrane</keyword>